<protein>
    <submittedName>
        <fullName evidence="1">Uncharacterized protein</fullName>
    </submittedName>
</protein>
<dbReference type="AlphaFoldDB" id="A0AAQ3QI33"/>
<reference evidence="1 2" key="1">
    <citation type="submission" date="2023-10" db="EMBL/GenBank/DDBJ databases">
        <title>Chromosome-scale genome assembly provides insights into flower coloration mechanisms of Canna indica.</title>
        <authorList>
            <person name="Li C."/>
        </authorList>
    </citation>
    <scope>NUCLEOTIDE SEQUENCE [LARGE SCALE GENOMIC DNA]</scope>
    <source>
        <tissue evidence="1">Flower</tissue>
    </source>
</reference>
<evidence type="ECO:0000313" key="2">
    <source>
        <dbReference type="Proteomes" id="UP001327560"/>
    </source>
</evidence>
<keyword evidence="2" id="KW-1185">Reference proteome</keyword>
<gene>
    <name evidence="1" type="ORF">Cni_G18940</name>
</gene>
<dbReference type="EMBL" id="CP136895">
    <property type="protein sequence ID" value="WOL10186.1"/>
    <property type="molecule type" value="Genomic_DNA"/>
</dbReference>
<accession>A0AAQ3QI33</accession>
<dbReference type="Proteomes" id="UP001327560">
    <property type="component" value="Chromosome 6"/>
</dbReference>
<organism evidence="1 2">
    <name type="scientific">Canna indica</name>
    <name type="common">Indian-shot</name>
    <dbReference type="NCBI Taxonomy" id="4628"/>
    <lineage>
        <taxon>Eukaryota</taxon>
        <taxon>Viridiplantae</taxon>
        <taxon>Streptophyta</taxon>
        <taxon>Embryophyta</taxon>
        <taxon>Tracheophyta</taxon>
        <taxon>Spermatophyta</taxon>
        <taxon>Magnoliopsida</taxon>
        <taxon>Liliopsida</taxon>
        <taxon>Zingiberales</taxon>
        <taxon>Cannaceae</taxon>
        <taxon>Canna</taxon>
    </lineage>
</organism>
<name>A0AAQ3QI33_9LILI</name>
<evidence type="ECO:0000313" key="1">
    <source>
        <dbReference type="EMBL" id="WOL10186.1"/>
    </source>
</evidence>
<proteinExistence type="predicted"/>
<sequence length="263" mass="28546">METRGNACVRTAFRGGRRGRGRGARSVDTPSELSAREPLEYSLGSRQVMEYADKFDALTRFIPDLVSTDSRWAEFFFNGLNNSIKGLMASEELVKYDRVLRGTSRVDISCIVSSVRMHVTWRGIARMIRVFAIGVSSHATSVESVRPDSRQKIGALNNIGHLKQLQSLGTLNLFRADQLTEEGSFDAVVGASLVNIAAKDPEVKNNVEHIVLTSSAAAVSVKLKSSKEVGCDGQGSLVGCRPSHLGETADLVSKVMVEKEASS</sequence>